<name>A0A1M7KBC3_9ACTN</name>
<comment type="similarity">
    <text evidence="7">Belongs to the binding-protein-dependent transport system permease family.</text>
</comment>
<keyword evidence="3" id="KW-1003">Cell membrane</keyword>
<keyword evidence="2 7" id="KW-0813">Transport</keyword>
<feature type="domain" description="ABC transmembrane type-1" evidence="8">
    <location>
        <begin position="112"/>
        <end position="326"/>
    </location>
</feature>
<dbReference type="GO" id="GO:0055085">
    <property type="term" value="P:transmembrane transport"/>
    <property type="evidence" value="ECO:0007669"/>
    <property type="project" value="InterPro"/>
</dbReference>
<dbReference type="Gene3D" id="1.10.3720.10">
    <property type="entry name" value="MetI-like"/>
    <property type="match status" value="1"/>
</dbReference>
<organism evidence="9 10">
    <name type="scientific">Cryptosporangium aurantiacum</name>
    <dbReference type="NCBI Taxonomy" id="134849"/>
    <lineage>
        <taxon>Bacteria</taxon>
        <taxon>Bacillati</taxon>
        <taxon>Actinomycetota</taxon>
        <taxon>Actinomycetes</taxon>
        <taxon>Cryptosporangiales</taxon>
        <taxon>Cryptosporangiaceae</taxon>
        <taxon>Cryptosporangium</taxon>
    </lineage>
</organism>
<feature type="transmembrane region" description="Helical" evidence="7">
    <location>
        <begin position="148"/>
        <end position="173"/>
    </location>
</feature>
<reference evidence="9 10" key="1">
    <citation type="submission" date="2016-11" db="EMBL/GenBank/DDBJ databases">
        <authorList>
            <person name="Jaros S."/>
            <person name="Januszkiewicz K."/>
            <person name="Wedrychowicz H."/>
        </authorList>
    </citation>
    <scope>NUCLEOTIDE SEQUENCE [LARGE SCALE GENOMIC DNA]</scope>
    <source>
        <strain evidence="9 10">DSM 46144</strain>
    </source>
</reference>
<evidence type="ECO:0000256" key="1">
    <source>
        <dbReference type="ARBA" id="ARBA00004651"/>
    </source>
</evidence>
<dbReference type="PROSITE" id="PS50928">
    <property type="entry name" value="ABC_TM1"/>
    <property type="match status" value="1"/>
</dbReference>
<dbReference type="OrthoDB" id="147639at2"/>
<dbReference type="EMBL" id="FRCS01000001">
    <property type="protein sequence ID" value="SHM62481.1"/>
    <property type="molecule type" value="Genomic_DNA"/>
</dbReference>
<dbReference type="InterPro" id="IPR045621">
    <property type="entry name" value="BPD_transp_1_N"/>
</dbReference>
<dbReference type="AlphaFoldDB" id="A0A1M7KBC3"/>
<proteinExistence type="inferred from homology"/>
<evidence type="ECO:0000259" key="8">
    <source>
        <dbReference type="PROSITE" id="PS50928"/>
    </source>
</evidence>
<feature type="transmembrane region" description="Helical" evidence="7">
    <location>
        <begin position="116"/>
        <end position="136"/>
    </location>
</feature>
<protein>
    <submittedName>
        <fullName evidence="9">Peptide/nickel transport system permease protein</fullName>
    </submittedName>
</protein>
<dbReference type="STRING" id="134849.SAMN05443668_1011064"/>
<evidence type="ECO:0000256" key="3">
    <source>
        <dbReference type="ARBA" id="ARBA00022475"/>
    </source>
</evidence>
<evidence type="ECO:0000256" key="2">
    <source>
        <dbReference type="ARBA" id="ARBA00022448"/>
    </source>
</evidence>
<gene>
    <name evidence="9" type="ORF">SAMN05443668_1011064</name>
</gene>
<keyword evidence="6 7" id="KW-0472">Membrane</keyword>
<evidence type="ECO:0000256" key="4">
    <source>
        <dbReference type="ARBA" id="ARBA00022692"/>
    </source>
</evidence>
<dbReference type="Pfam" id="PF19300">
    <property type="entry name" value="BPD_transp_1_N"/>
    <property type="match status" value="1"/>
</dbReference>
<keyword evidence="10" id="KW-1185">Reference proteome</keyword>
<evidence type="ECO:0000256" key="7">
    <source>
        <dbReference type="RuleBase" id="RU363032"/>
    </source>
</evidence>
<keyword evidence="5 7" id="KW-1133">Transmembrane helix</keyword>
<dbReference type="RefSeq" id="WP_073251930.1">
    <property type="nucleotide sequence ID" value="NZ_FRCS01000001.1"/>
</dbReference>
<evidence type="ECO:0000313" key="10">
    <source>
        <dbReference type="Proteomes" id="UP000184440"/>
    </source>
</evidence>
<dbReference type="PANTHER" id="PTHR43163:SF6">
    <property type="entry name" value="DIPEPTIDE TRANSPORT SYSTEM PERMEASE PROTEIN DPPB-RELATED"/>
    <property type="match status" value="1"/>
</dbReference>
<dbReference type="PANTHER" id="PTHR43163">
    <property type="entry name" value="DIPEPTIDE TRANSPORT SYSTEM PERMEASE PROTEIN DPPB-RELATED"/>
    <property type="match status" value="1"/>
</dbReference>
<evidence type="ECO:0000256" key="6">
    <source>
        <dbReference type="ARBA" id="ARBA00023136"/>
    </source>
</evidence>
<dbReference type="Proteomes" id="UP000184440">
    <property type="component" value="Unassembled WGS sequence"/>
</dbReference>
<dbReference type="SUPFAM" id="SSF161098">
    <property type="entry name" value="MetI-like"/>
    <property type="match status" value="1"/>
</dbReference>
<comment type="subcellular location">
    <subcellularLocation>
        <location evidence="1 7">Cell membrane</location>
        <topology evidence="1 7">Multi-pass membrane protein</topology>
    </subcellularLocation>
</comment>
<accession>A0A1M7KBC3</accession>
<dbReference type="InterPro" id="IPR035906">
    <property type="entry name" value="MetI-like_sf"/>
</dbReference>
<evidence type="ECO:0000256" key="5">
    <source>
        <dbReference type="ARBA" id="ARBA00022989"/>
    </source>
</evidence>
<dbReference type="InterPro" id="IPR000515">
    <property type="entry name" value="MetI-like"/>
</dbReference>
<dbReference type="GO" id="GO:0005886">
    <property type="term" value="C:plasma membrane"/>
    <property type="evidence" value="ECO:0007669"/>
    <property type="project" value="UniProtKB-SubCell"/>
</dbReference>
<dbReference type="CDD" id="cd06261">
    <property type="entry name" value="TM_PBP2"/>
    <property type="match status" value="1"/>
</dbReference>
<evidence type="ECO:0000313" key="9">
    <source>
        <dbReference type="EMBL" id="SHM62481.1"/>
    </source>
</evidence>
<feature type="transmembrane region" description="Helical" evidence="7">
    <location>
        <begin position="303"/>
        <end position="326"/>
    </location>
</feature>
<feature type="transmembrane region" description="Helical" evidence="7">
    <location>
        <begin position="256"/>
        <end position="283"/>
    </location>
</feature>
<dbReference type="Pfam" id="PF00528">
    <property type="entry name" value="BPD_transp_1"/>
    <property type="match status" value="1"/>
</dbReference>
<sequence>MIHPKRQHWLFRRAGRALVTIFAVLIATFALTRVAYQNPAASLAARNDNQQVIEGITRALRLDEPWYSQLWHYLFRGPDIQGAPMGLFHFPPALGFSFRRQTPVTELILSKVSATASLALGALVIWIALSILFGVLAARRPGSLTDRVLGGVSYVGLSVPTFLTGILLSYFLFFKLSTYGVRWFPSSGYVPLTENPLEWARHLLLPWATIALAEIGIFQRVVRAGMLDVLSADYIRTARAKGVSERRVHFDHALSAALNPLITLGGLELAVVFGGAIVTERIFGIDGVGRLAIDSALTGDYPVVIGTTLFASVVFILTNFAVDVVTRLRDPNLRAKESTL</sequence>
<keyword evidence="4 7" id="KW-0812">Transmembrane</keyword>
<feature type="transmembrane region" description="Helical" evidence="7">
    <location>
        <begin position="199"/>
        <end position="218"/>
    </location>
</feature>